<dbReference type="InterPro" id="IPR029057">
    <property type="entry name" value="PRTase-like"/>
</dbReference>
<gene>
    <name evidence="11" type="primary">apt</name>
    <name evidence="13" type="ORF">RNC47_20400</name>
</gene>
<protein>
    <recommendedName>
        <fullName evidence="6 11">Adenine phosphoribosyltransferase</fullName>
        <shortName evidence="11">APRT</shortName>
        <ecNumber evidence="6 11">2.4.2.7</ecNumber>
    </recommendedName>
</protein>
<evidence type="ECO:0000256" key="5">
    <source>
        <dbReference type="ARBA" id="ARBA00008391"/>
    </source>
</evidence>
<evidence type="ECO:0000313" key="14">
    <source>
        <dbReference type="Proteomes" id="UP001183420"/>
    </source>
</evidence>
<keyword evidence="7 11" id="KW-0963">Cytoplasm</keyword>
<dbReference type="NCBIfam" id="NF002634">
    <property type="entry name" value="PRK02304.1-3"/>
    <property type="match status" value="1"/>
</dbReference>
<dbReference type="GO" id="GO:0003999">
    <property type="term" value="F:adenine phosphoribosyltransferase activity"/>
    <property type="evidence" value="ECO:0007669"/>
    <property type="project" value="UniProtKB-EC"/>
</dbReference>
<keyword evidence="9 11" id="KW-0808">Transferase</keyword>
<feature type="domain" description="Phosphoribosyltransferase" evidence="12">
    <location>
        <begin position="53"/>
        <end position="166"/>
    </location>
</feature>
<dbReference type="RefSeq" id="WP_311600770.1">
    <property type="nucleotide sequence ID" value="NZ_JAVREM010000028.1"/>
</dbReference>
<dbReference type="InterPro" id="IPR005764">
    <property type="entry name" value="Ade_phspho_trans"/>
</dbReference>
<evidence type="ECO:0000256" key="7">
    <source>
        <dbReference type="ARBA" id="ARBA00022490"/>
    </source>
</evidence>
<evidence type="ECO:0000256" key="1">
    <source>
        <dbReference type="ARBA" id="ARBA00000868"/>
    </source>
</evidence>
<comment type="similarity">
    <text evidence="5 11">Belongs to the purine/pyrimidine phosphoribosyltransferase family.</text>
</comment>
<dbReference type="Pfam" id="PF00156">
    <property type="entry name" value="Pribosyltran"/>
    <property type="match status" value="1"/>
</dbReference>
<dbReference type="InterPro" id="IPR050054">
    <property type="entry name" value="UPRTase/APRTase"/>
</dbReference>
<keyword evidence="10 11" id="KW-0660">Purine salvage</keyword>
<proteinExistence type="inferred from homology"/>
<evidence type="ECO:0000256" key="4">
    <source>
        <dbReference type="ARBA" id="ARBA00004659"/>
    </source>
</evidence>
<dbReference type="PANTHER" id="PTHR32315">
    <property type="entry name" value="ADENINE PHOSPHORIBOSYLTRANSFERASE"/>
    <property type="match status" value="1"/>
</dbReference>
<evidence type="ECO:0000256" key="10">
    <source>
        <dbReference type="ARBA" id="ARBA00022726"/>
    </source>
</evidence>
<reference evidence="14" key="1">
    <citation type="submission" date="2023-07" db="EMBL/GenBank/DDBJ databases">
        <title>30 novel species of actinomycetes from the DSMZ collection.</title>
        <authorList>
            <person name="Nouioui I."/>
        </authorList>
    </citation>
    <scope>NUCLEOTIDE SEQUENCE [LARGE SCALE GENOMIC DNA]</scope>
    <source>
        <strain evidence="14">DSM 44918</strain>
    </source>
</reference>
<evidence type="ECO:0000256" key="6">
    <source>
        <dbReference type="ARBA" id="ARBA00011893"/>
    </source>
</evidence>
<sequence length="192" mass="19977">MSPQAEAGPAASSRPALADLLLSRIRDVPDYPKPGIAFKDITPLLADPEAFTALTDELAAFSLAQGATKVVGLEARGFILAAPVAVRAGMGFVPVRKAGKLPGATLAQAYDLEYGSAEMEIHAEDLSPDDRVLIIDDVLATGGTAEAAIQLIRRTGAQLAGLAVLMELTFLPGRERVTAALGEAPYQALLTV</sequence>
<evidence type="ECO:0000313" key="13">
    <source>
        <dbReference type="EMBL" id="MDT0320697.1"/>
    </source>
</evidence>
<organism evidence="13 14">
    <name type="scientific">Streptomyces millisiae</name>
    <dbReference type="NCBI Taxonomy" id="3075542"/>
    <lineage>
        <taxon>Bacteria</taxon>
        <taxon>Bacillati</taxon>
        <taxon>Actinomycetota</taxon>
        <taxon>Actinomycetes</taxon>
        <taxon>Kitasatosporales</taxon>
        <taxon>Streptomycetaceae</taxon>
        <taxon>Streptomyces</taxon>
    </lineage>
</organism>
<dbReference type="Gene3D" id="3.40.50.2020">
    <property type="match status" value="1"/>
</dbReference>
<dbReference type="Proteomes" id="UP001183420">
    <property type="component" value="Unassembled WGS sequence"/>
</dbReference>
<keyword evidence="14" id="KW-1185">Reference proteome</keyword>
<evidence type="ECO:0000256" key="2">
    <source>
        <dbReference type="ARBA" id="ARBA00003968"/>
    </source>
</evidence>
<comment type="subunit">
    <text evidence="11">Homodimer.</text>
</comment>
<dbReference type="NCBIfam" id="TIGR01090">
    <property type="entry name" value="apt"/>
    <property type="match status" value="1"/>
</dbReference>
<evidence type="ECO:0000256" key="3">
    <source>
        <dbReference type="ARBA" id="ARBA00004496"/>
    </source>
</evidence>
<dbReference type="HAMAP" id="MF_00004">
    <property type="entry name" value="Aden_phosphoribosyltr"/>
    <property type="match status" value="1"/>
</dbReference>
<accession>A0ABU2LU50</accession>
<dbReference type="CDD" id="cd06223">
    <property type="entry name" value="PRTases_typeI"/>
    <property type="match status" value="1"/>
</dbReference>
<dbReference type="SUPFAM" id="SSF53271">
    <property type="entry name" value="PRTase-like"/>
    <property type="match status" value="1"/>
</dbReference>
<comment type="caution">
    <text evidence="13">The sequence shown here is derived from an EMBL/GenBank/DDBJ whole genome shotgun (WGS) entry which is preliminary data.</text>
</comment>
<evidence type="ECO:0000259" key="12">
    <source>
        <dbReference type="Pfam" id="PF00156"/>
    </source>
</evidence>
<dbReference type="NCBIfam" id="NF002636">
    <property type="entry name" value="PRK02304.1-5"/>
    <property type="match status" value="1"/>
</dbReference>
<comment type="subcellular location">
    <subcellularLocation>
        <location evidence="3 11">Cytoplasm</location>
    </subcellularLocation>
</comment>
<evidence type="ECO:0000256" key="8">
    <source>
        <dbReference type="ARBA" id="ARBA00022676"/>
    </source>
</evidence>
<keyword evidence="8 11" id="KW-0328">Glycosyltransferase</keyword>
<dbReference type="PANTHER" id="PTHR32315:SF3">
    <property type="entry name" value="ADENINE PHOSPHORIBOSYLTRANSFERASE"/>
    <property type="match status" value="1"/>
</dbReference>
<comment type="catalytic activity">
    <reaction evidence="1 11">
        <text>AMP + diphosphate = 5-phospho-alpha-D-ribose 1-diphosphate + adenine</text>
        <dbReference type="Rhea" id="RHEA:16609"/>
        <dbReference type="ChEBI" id="CHEBI:16708"/>
        <dbReference type="ChEBI" id="CHEBI:33019"/>
        <dbReference type="ChEBI" id="CHEBI:58017"/>
        <dbReference type="ChEBI" id="CHEBI:456215"/>
        <dbReference type="EC" id="2.4.2.7"/>
    </reaction>
</comment>
<evidence type="ECO:0000256" key="11">
    <source>
        <dbReference type="HAMAP-Rule" id="MF_00004"/>
    </source>
</evidence>
<comment type="pathway">
    <text evidence="4 11">Purine metabolism; AMP biosynthesis via salvage pathway; AMP from adenine: step 1/1.</text>
</comment>
<dbReference type="EMBL" id="JAVREM010000028">
    <property type="protein sequence ID" value="MDT0320697.1"/>
    <property type="molecule type" value="Genomic_DNA"/>
</dbReference>
<dbReference type="EC" id="2.4.2.7" evidence="6 11"/>
<dbReference type="InterPro" id="IPR000836">
    <property type="entry name" value="PRTase_dom"/>
</dbReference>
<evidence type="ECO:0000256" key="9">
    <source>
        <dbReference type="ARBA" id="ARBA00022679"/>
    </source>
</evidence>
<name>A0ABU2LU50_9ACTN</name>
<comment type="function">
    <text evidence="2 11">Catalyzes a salvage reaction resulting in the formation of AMP, that is energically less costly than de novo synthesis.</text>
</comment>